<dbReference type="PROSITE" id="PS50082">
    <property type="entry name" value="WD_REPEATS_2"/>
    <property type="match status" value="1"/>
</dbReference>
<dbReference type="InterPro" id="IPR036322">
    <property type="entry name" value="WD40_repeat_dom_sf"/>
</dbReference>
<gene>
    <name evidence="2" type="ORF">PV328_008579</name>
</gene>
<evidence type="ECO:0000313" key="3">
    <source>
        <dbReference type="Proteomes" id="UP001168990"/>
    </source>
</evidence>
<dbReference type="SMART" id="SM00320">
    <property type="entry name" value="WD40"/>
    <property type="match status" value="3"/>
</dbReference>
<dbReference type="InterPro" id="IPR015943">
    <property type="entry name" value="WD40/YVTN_repeat-like_dom_sf"/>
</dbReference>
<dbReference type="Proteomes" id="UP001168990">
    <property type="component" value="Unassembled WGS sequence"/>
</dbReference>
<dbReference type="AlphaFoldDB" id="A0AA39FJU8"/>
<sequence>MDKYNRISTLKIPTSNFRSHQSISDASLRQSSQISSKSNRHVNYTSIKAPNNTKNLDNLQNEKDLLINGDIDIINQTTSEKDIHCVCYTETFDYIAAGLPNGTIKMMNVNNGTFEFTLHDNEMVHNPGLTTAIKHRRVQTNRPITQTLTATYATGSVKCWHYPTGRCLYTIRENREILNLFYHPRLTKFVTIGDNAISNLYDEETQTLERIFHTSSSSSSGKIRGHKSRVYGGCFHPKSYHEFITGGWDETIQFWDTRQAHATRQIIVGRICGDSLDISTNGKEILVCCGSKESPIQLWDYGSGKCIITIEPDTSRSFLNVGKYIGKLFIACGGADENIFRIVDLRFHSTVGLIRNLSGAVSGIDTGPNLKLTKQRTLFPNIPHLPKIAFCCGKNLFEIEIH</sequence>
<comment type="caution">
    <text evidence="2">The sequence shown here is derived from an EMBL/GenBank/DDBJ whole genome shotgun (WGS) entry which is preliminary data.</text>
</comment>
<dbReference type="PANTHER" id="PTHR47822">
    <property type="entry name" value="CARBOHYDRATE BINDING DOMAIN CONTAINING PROTEIN"/>
    <property type="match status" value="1"/>
</dbReference>
<dbReference type="Pfam" id="PF00400">
    <property type="entry name" value="WD40"/>
    <property type="match status" value="1"/>
</dbReference>
<accession>A0AA39FJU8</accession>
<keyword evidence="3" id="KW-1185">Reference proteome</keyword>
<name>A0AA39FJU8_9HYME</name>
<dbReference type="Gene3D" id="2.130.10.10">
    <property type="entry name" value="YVTN repeat-like/Quinoprotein amine dehydrogenase"/>
    <property type="match status" value="1"/>
</dbReference>
<feature type="repeat" description="WD" evidence="1">
    <location>
        <begin position="223"/>
        <end position="265"/>
    </location>
</feature>
<dbReference type="PANTHER" id="PTHR47822:SF2">
    <property type="entry name" value="F-BOX AND WD-40 DOMAIN PROTEIN 7"/>
    <property type="match status" value="1"/>
</dbReference>
<dbReference type="SUPFAM" id="SSF50978">
    <property type="entry name" value="WD40 repeat-like"/>
    <property type="match status" value="1"/>
</dbReference>
<dbReference type="EMBL" id="JAQQBS010000003">
    <property type="protein sequence ID" value="KAK0170781.1"/>
    <property type="molecule type" value="Genomic_DNA"/>
</dbReference>
<protein>
    <submittedName>
        <fullName evidence="2">Uncharacterized protein</fullName>
    </submittedName>
</protein>
<evidence type="ECO:0000256" key="1">
    <source>
        <dbReference type="PROSITE-ProRule" id="PRU00221"/>
    </source>
</evidence>
<keyword evidence="1" id="KW-0853">WD repeat</keyword>
<reference evidence="2" key="1">
    <citation type="journal article" date="2023" name="bioRxiv">
        <title>Scaffold-level genome assemblies of two parasitoid biocontrol wasps reveal the parthenogenesis mechanism and an associated novel virus.</title>
        <authorList>
            <person name="Inwood S."/>
            <person name="Skelly J."/>
            <person name="Guhlin J."/>
            <person name="Harrop T."/>
            <person name="Goldson S."/>
            <person name="Dearden P."/>
        </authorList>
    </citation>
    <scope>NUCLEOTIDE SEQUENCE</scope>
    <source>
        <strain evidence="2">Irish</strain>
        <tissue evidence="2">Whole body</tissue>
    </source>
</reference>
<proteinExistence type="predicted"/>
<evidence type="ECO:0000313" key="2">
    <source>
        <dbReference type="EMBL" id="KAK0170781.1"/>
    </source>
</evidence>
<reference evidence="2" key="2">
    <citation type="submission" date="2023-03" db="EMBL/GenBank/DDBJ databases">
        <authorList>
            <person name="Inwood S.N."/>
            <person name="Skelly J.G."/>
            <person name="Guhlin J."/>
            <person name="Harrop T.W.R."/>
            <person name="Goldson S.G."/>
            <person name="Dearden P.K."/>
        </authorList>
    </citation>
    <scope>NUCLEOTIDE SEQUENCE</scope>
    <source>
        <strain evidence="2">Irish</strain>
        <tissue evidence="2">Whole body</tissue>
    </source>
</reference>
<organism evidence="2 3">
    <name type="scientific">Microctonus aethiopoides</name>
    <dbReference type="NCBI Taxonomy" id="144406"/>
    <lineage>
        <taxon>Eukaryota</taxon>
        <taxon>Metazoa</taxon>
        <taxon>Ecdysozoa</taxon>
        <taxon>Arthropoda</taxon>
        <taxon>Hexapoda</taxon>
        <taxon>Insecta</taxon>
        <taxon>Pterygota</taxon>
        <taxon>Neoptera</taxon>
        <taxon>Endopterygota</taxon>
        <taxon>Hymenoptera</taxon>
        <taxon>Apocrita</taxon>
        <taxon>Ichneumonoidea</taxon>
        <taxon>Braconidae</taxon>
        <taxon>Euphorinae</taxon>
        <taxon>Microctonus</taxon>
    </lineage>
</organism>
<dbReference type="InterPro" id="IPR001680">
    <property type="entry name" value="WD40_rpt"/>
</dbReference>